<protein>
    <submittedName>
        <fullName evidence="1">Uncharacterized protein</fullName>
    </submittedName>
</protein>
<accession>A0A8S5QQU6</accession>
<evidence type="ECO:0000313" key="1">
    <source>
        <dbReference type="EMBL" id="DAE21655.1"/>
    </source>
</evidence>
<proteinExistence type="predicted"/>
<dbReference type="EMBL" id="BK015714">
    <property type="protein sequence ID" value="DAE21655.1"/>
    <property type="molecule type" value="Genomic_DNA"/>
</dbReference>
<reference evidence="1" key="1">
    <citation type="journal article" date="2021" name="Proc. Natl. Acad. Sci. U.S.A.">
        <title>A Catalog of Tens of Thousands of Viruses from Human Metagenomes Reveals Hidden Associations with Chronic Diseases.</title>
        <authorList>
            <person name="Tisza M.J."/>
            <person name="Buck C.B."/>
        </authorList>
    </citation>
    <scope>NUCLEOTIDE SEQUENCE</scope>
    <source>
        <strain evidence="1">Ct4be24</strain>
    </source>
</reference>
<organism evidence="1">
    <name type="scientific">Siphoviridae sp. ct4be24</name>
    <dbReference type="NCBI Taxonomy" id="2826289"/>
    <lineage>
        <taxon>Viruses</taxon>
        <taxon>Duplodnaviria</taxon>
        <taxon>Heunggongvirae</taxon>
        <taxon>Uroviricota</taxon>
        <taxon>Caudoviricetes</taxon>
    </lineage>
</organism>
<sequence length="92" mass="10570">METFSIVDKINVDKLNTKVAEFVYREGHEPYIFANKETLDALVKPIEQELNFITSPTGSTRIYVGKSCLVGKYQGNEMYEDDTLKFGEIELR</sequence>
<name>A0A8S5QQU6_9CAUD</name>